<evidence type="ECO:0000313" key="1">
    <source>
        <dbReference type="EMBL" id="KAF0723546.1"/>
    </source>
</evidence>
<keyword evidence="2" id="KW-1185">Reference proteome</keyword>
<name>A0A6G0W8W4_9STRA</name>
<accession>A0A6G0W8W4</accession>
<comment type="caution">
    <text evidence="1">The sequence shown here is derived from an EMBL/GenBank/DDBJ whole genome shotgun (WGS) entry which is preliminary data.</text>
</comment>
<dbReference type="AlphaFoldDB" id="A0A6G0W8W4"/>
<reference evidence="1 2" key="1">
    <citation type="submission" date="2019-07" db="EMBL/GenBank/DDBJ databases">
        <title>Genomics analysis of Aphanomyces spp. identifies a new class of oomycete effector associated with host adaptation.</title>
        <authorList>
            <person name="Gaulin E."/>
        </authorList>
    </citation>
    <scope>NUCLEOTIDE SEQUENCE [LARGE SCALE GENOMIC DNA]</scope>
    <source>
        <strain evidence="1 2">ATCC 201684</strain>
    </source>
</reference>
<dbReference type="Proteomes" id="UP000481153">
    <property type="component" value="Unassembled WGS sequence"/>
</dbReference>
<evidence type="ECO:0000313" key="2">
    <source>
        <dbReference type="Proteomes" id="UP000481153"/>
    </source>
</evidence>
<protein>
    <submittedName>
        <fullName evidence="1">Uncharacterized protein</fullName>
    </submittedName>
</protein>
<proteinExistence type="predicted"/>
<dbReference type="EMBL" id="VJMJ01000303">
    <property type="protein sequence ID" value="KAF0723546.1"/>
    <property type="molecule type" value="Genomic_DNA"/>
</dbReference>
<sequence length="121" mass="13578">MRIIELLRIFVAAFTQAKARHARRQVQIAEEGKHLASVALGIVSNIGREERLLDKWSMGVCPFASRMASDTEIKVEHFGRRKAQGINRAAAAITEGIGSNWRWDVGTDHVKWSMRLGPLAR</sequence>
<gene>
    <name evidence="1" type="ORF">Ae201684_017579</name>
</gene>
<organism evidence="1 2">
    <name type="scientific">Aphanomyces euteiches</name>
    <dbReference type="NCBI Taxonomy" id="100861"/>
    <lineage>
        <taxon>Eukaryota</taxon>
        <taxon>Sar</taxon>
        <taxon>Stramenopiles</taxon>
        <taxon>Oomycota</taxon>
        <taxon>Saprolegniomycetes</taxon>
        <taxon>Saprolegniales</taxon>
        <taxon>Verrucalvaceae</taxon>
        <taxon>Aphanomyces</taxon>
    </lineage>
</organism>